<gene>
    <name evidence="3" type="ORF">L227DRAFT_523036</name>
</gene>
<keyword evidence="2" id="KW-1133">Transmembrane helix</keyword>
<keyword evidence="2" id="KW-0812">Transmembrane</keyword>
<protein>
    <submittedName>
        <fullName evidence="3">Uncharacterized protein</fullName>
    </submittedName>
</protein>
<name>A0A5C2SF06_9APHY</name>
<feature type="region of interest" description="Disordered" evidence="1">
    <location>
        <begin position="21"/>
        <end position="63"/>
    </location>
</feature>
<dbReference type="OrthoDB" id="2117972at2759"/>
<evidence type="ECO:0000256" key="2">
    <source>
        <dbReference type="SAM" id="Phobius"/>
    </source>
</evidence>
<accession>A0A5C2SF06</accession>
<feature type="transmembrane region" description="Helical" evidence="2">
    <location>
        <begin position="74"/>
        <end position="95"/>
    </location>
</feature>
<dbReference type="EMBL" id="ML122259">
    <property type="protein sequence ID" value="RPD62332.1"/>
    <property type="molecule type" value="Genomic_DNA"/>
</dbReference>
<dbReference type="AlphaFoldDB" id="A0A5C2SF06"/>
<feature type="transmembrane region" description="Helical" evidence="2">
    <location>
        <begin position="290"/>
        <end position="316"/>
    </location>
</feature>
<keyword evidence="2" id="KW-0472">Membrane</keyword>
<feature type="transmembrane region" description="Helical" evidence="2">
    <location>
        <begin position="359"/>
        <end position="378"/>
    </location>
</feature>
<evidence type="ECO:0000313" key="4">
    <source>
        <dbReference type="Proteomes" id="UP000313359"/>
    </source>
</evidence>
<evidence type="ECO:0000256" key="1">
    <source>
        <dbReference type="SAM" id="MobiDB-lite"/>
    </source>
</evidence>
<reference evidence="3" key="1">
    <citation type="journal article" date="2018" name="Genome Biol. Evol.">
        <title>Genomics and development of Lentinus tigrinus, a white-rot wood-decaying mushroom with dimorphic fruiting bodies.</title>
        <authorList>
            <person name="Wu B."/>
            <person name="Xu Z."/>
            <person name="Knudson A."/>
            <person name="Carlson A."/>
            <person name="Chen N."/>
            <person name="Kovaka S."/>
            <person name="LaButti K."/>
            <person name="Lipzen A."/>
            <person name="Pennachio C."/>
            <person name="Riley R."/>
            <person name="Schakwitz W."/>
            <person name="Umezawa K."/>
            <person name="Ohm R.A."/>
            <person name="Grigoriev I.V."/>
            <person name="Nagy L.G."/>
            <person name="Gibbons J."/>
            <person name="Hibbett D."/>
        </authorList>
    </citation>
    <scope>NUCLEOTIDE SEQUENCE [LARGE SCALE GENOMIC DNA]</scope>
    <source>
        <strain evidence="3">ALCF2SS1-6</strain>
    </source>
</reference>
<evidence type="ECO:0000313" key="3">
    <source>
        <dbReference type="EMBL" id="RPD62332.1"/>
    </source>
</evidence>
<feature type="transmembrane region" description="Helical" evidence="2">
    <location>
        <begin position="322"/>
        <end position="339"/>
    </location>
</feature>
<dbReference type="STRING" id="1328759.A0A5C2SF06"/>
<organism evidence="3 4">
    <name type="scientific">Lentinus tigrinus ALCF2SS1-6</name>
    <dbReference type="NCBI Taxonomy" id="1328759"/>
    <lineage>
        <taxon>Eukaryota</taxon>
        <taxon>Fungi</taxon>
        <taxon>Dikarya</taxon>
        <taxon>Basidiomycota</taxon>
        <taxon>Agaricomycotina</taxon>
        <taxon>Agaricomycetes</taxon>
        <taxon>Polyporales</taxon>
        <taxon>Polyporaceae</taxon>
        <taxon>Lentinus</taxon>
    </lineage>
</organism>
<sequence length="439" mass="47129">MSTRHSFLSTTGLLRPSSALSTLSTVDNHPTPIHARSGSTRSGRMSAARAPPRPPPPSKPLTTRAGILPIGPGFLVGMAVTLSLLFILVIMCAFIPDNDETPAFAGILDDIAANSPGIVLIGDDVDVDVDEPALTIRWSIIGCGQTYVLSGSEGTHGSQRCGLPAMPLQIFVDGGEEPTTTFDPSILPFFTSGQRHSIQNMFQFDDDHVLDVHEARLYPFDTYHLTSTFKAVSPATNETLPIQKLATIALTSSFVSVSSDSASSVKAADGSEQSSRDLELQVYRPAEARAFALLLFGTSWMLAHATVGLVALSWYLNDAMKILKHLASTFLVILLIPQLRNAMPDAPGFDGEFKDAIGFFAQMLVSAASAIVLFGMMVKKELGYLEDSSPEKNEHRKEAQAPLSTGLLRMRRGGASVDISHVRNFSRSISGFVRPPGTG</sequence>
<keyword evidence="4" id="KW-1185">Reference proteome</keyword>
<dbReference type="Proteomes" id="UP000313359">
    <property type="component" value="Unassembled WGS sequence"/>
</dbReference>
<proteinExistence type="predicted"/>